<dbReference type="Gene3D" id="3.40.50.2000">
    <property type="entry name" value="Glycogen Phosphorylase B"/>
    <property type="match status" value="2"/>
</dbReference>
<organism evidence="6 7">
    <name type="scientific">Polycladomyces zharkentensis</name>
    <dbReference type="NCBI Taxonomy" id="2807616"/>
    <lineage>
        <taxon>Bacteria</taxon>
        <taxon>Bacillati</taxon>
        <taxon>Bacillota</taxon>
        <taxon>Bacilli</taxon>
        <taxon>Bacillales</taxon>
        <taxon>Thermoactinomycetaceae</taxon>
        <taxon>Polycladomyces</taxon>
    </lineage>
</organism>
<dbReference type="Pfam" id="PF02350">
    <property type="entry name" value="Epimerase_2"/>
    <property type="match status" value="1"/>
</dbReference>
<dbReference type="CDD" id="cd03786">
    <property type="entry name" value="GTB_UDP-GlcNAc_2-Epimerase"/>
    <property type="match status" value="1"/>
</dbReference>
<evidence type="ECO:0000256" key="1">
    <source>
        <dbReference type="ARBA" id="ARBA00023235"/>
    </source>
</evidence>
<keyword evidence="1 4" id="KW-0413">Isomerase</keyword>
<accession>A0ABS2WMD9</accession>
<dbReference type="PANTHER" id="PTHR43174">
    <property type="entry name" value="UDP-N-ACETYLGLUCOSAMINE 2-EPIMERASE"/>
    <property type="match status" value="1"/>
</dbReference>
<proteinExistence type="inferred from homology"/>
<comment type="caution">
    <text evidence="6">The sequence shown here is derived from an EMBL/GenBank/DDBJ whole genome shotgun (WGS) entry which is preliminary data.</text>
</comment>
<dbReference type="EMBL" id="JAFHAP010000014">
    <property type="protein sequence ID" value="MBN2910643.1"/>
    <property type="molecule type" value="Genomic_DNA"/>
</dbReference>
<dbReference type="PANTHER" id="PTHR43174:SF2">
    <property type="entry name" value="UDP-N-ACETYLGLUCOSAMINE 2-EPIMERASE"/>
    <property type="match status" value="1"/>
</dbReference>
<evidence type="ECO:0000256" key="2">
    <source>
        <dbReference type="ARBA" id="ARBA00038209"/>
    </source>
</evidence>
<reference evidence="6" key="1">
    <citation type="journal article" date="2024" name="Int. J. Syst. Evol. Microbiol.">
        <title>Polycladomyces zharkentensis sp. nov., a novel thermophilic cellulose- and starch-degrading member of the Bacillota from a geothermal aquifer in Kazakhstan.</title>
        <authorList>
            <person name="Mashzhan A."/>
            <person name="Kistaubayeva A."/>
            <person name="Javier-Lopez R."/>
            <person name="Bissenova U."/>
            <person name="Bissenbay A."/>
            <person name="Birkeland N.K."/>
        </authorList>
    </citation>
    <scope>NUCLEOTIDE SEQUENCE</scope>
    <source>
        <strain evidence="6">ZKZ2T</strain>
    </source>
</reference>
<feature type="domain" description="UDP-N-acetylglucosamine 2-epimerase" evidence="5">
    <location>
        <begin position="27"/>
        <end position="365"/>
    </location>
</feature>
<evidence type="ECO:0000313" key="7">
    <source>
        <dbReference type="Proteomes" id="UP001177120"/>
    </source>
</evidence>
<dbReference type="InterPro" id="IPR029767">
    <property type="entry name" value="WecB-like"/>
</dbReference>
<dbReference type="RefSeq" id="WP_205496750.1">
    <property type="nucleotide sequence ID" value="NZ_JAFHAP010000014.1"/>
</dbReference>
<dbReference type="NCBIfam" id="TIGR00236">
    <property type="entry name" value="wecB"/>
    <property type="match status" value="1"/>
</dbReference>
<evidence type="ECO:0000313" key="6">
    <source>
        <dbReference type="EMBL" id="MBN2910643.1"/>
    </source>
</evidence>
<sequence>MRKERIKIMSIFGTRPEAIKMAPLILEMQKNPLIQSIVTVSAQHREMLDKILNTFGIVPDFDLDIMKNNQTLPYITKEIMSRLEPILIQVKPDLVLIHGDTTTALISALVAFYNKIPIGHVEAGLRTRNKYSPFPEELNRRLIGVIADLHFAPTAQAAENLLSENIHPHAIFVTGNTVIDALKTTVRPSFRHEILDKIGNHRFILLTTHRRENIGTPMRNIFRAIKRIVNEIDHVQVVYPVHPNPAVLEAAHHELGNHARIHLIPPLNVEDFHNIAARSYLILTDSGGIQEEAPSLGIPVLVLRDTTERPEGVKAGTLKVAGTSEESVYESIKELLNNRQLYDRMANAPNPYGDGTASQKIIRHIIEYFRGDIRP</sequence>
<dbReference type="EC" id="5.1.3.14" evidence="3"/>
<keyword evidence="7" id="KW-1185">Reference proteome</keyword>
<gene>
    <name evidence="6" type="primary">wecB</name>
    <name evidence="6" type="ORF">JQC72_14160</name>
</gene>
<protein>
    <recommendedName>
        <fullName evidence="3">UDP-N-acetylglucosamine 2-epimerase (non-hydrolyzing)</fullName>
        <ecNumber evidence="3">5.1.3.14</ecNumber>
    </recommendedName>
</protein>
<dbReference type="Proteomes" id="UP001177120">
    <property type="component" value="Unassembled WGS sequence"/>
</dbReference>
<evidence type="ECO:0000256" key="3">
    <source>
        <dbReference type="ARBA" id="ARBA00038858"/>
    </source>
</evidence>
<comment type="similarity">
    <text evidence="2 4">Belongs to the UDP-N-acetylglucosamine 2-epimerase family.</text>
</comment>
<dbReference type="InterPro" id="IPR003331">
    <property type="entry name" value="UDP_GlcNAc_Epimerase_2_dom"/>
</dbReference>
<dbReference type="GO" id="GO:0008761">
    <property type="term" value="F:UDP-N-acetylglucosamine 2-epimerase activity"/>
    <property type="evidence" value="ECO:0007669"/>
    <property type="project" value="UniProtKB-EC"/>
</dbReference>
<dbReference type="SUPFAM" id="SSF53756">
    <property type="entry name" value="UDP-Glycosyltransferase/glycogen phosphorylase"/>
    <property type="match status" value="1"/>
</dbReference>
<evidence type="ECO:0000256" key="4">
    <source>
        <dbReference type="RuleBase" id="RU003513"/>
    </source>
</evidence>
<name>A0ABS2WMD9_9BACL</name>
<evidence type="ECO:0000259" key="5">
    <source>
        <dbReference type="Pfam" id="PF02350"/>
    </source>
</evidence>